<evidence type="ECO:0000259" key="2">
    <source>
        <dbReference type="Pfam" id="PF18602"/>
    </source>
</evidence>
<proteinExistence type="predicted"/>
<evidence type="ECO:0000313" key="4">
    <source>
        <dbReference type="Proteomes" id="UP000286351"/>
    </source>
</evidence>
<name>A0A423JRF7_9PSED</name>
<reference evidence="3 4" key="1">
    <citation type="submission" date="2016-10" db="EMBL/GenBank/DDBJ databases">
        <title>Comparative genome analysis of multiple Pseudomonas spp. focuses on biocontrol and plant growth promoting traits.</title>
        <authorList>
            <person name="Tao X.-Y."/>
            <person name="Taylor C.G."/>
        </authorList>
    </citation>
    <scope>NUCLEOTIDE SEQUENCE [LARGE SCALE GENOMIC DNA]</scope>
    <source>
        <strain evidence="3 4">38D4</strain>
    </source>
</reference>
<evidence type="ECO:0000256" key="1">
    <source>
        <dbReference type="SAM" id="SignalP"/>
    </source>
</evidence>
<sequence>MKAGIAAAVGLIGTLASGSVMADGNELLKYCQATVRWLDTGETAGGMFGPGYCLGVINGVMSLRGITNSRFPKNAQTCIPSSVPSTGQTARILVKYMTENPEQLHLDEGFIAMLAIHRAFPCKE</sequence>
<protein>
    <recommendedName>
        <fullName evidence="2">Rap1a immunity protein domain-containing protein</fullName>
    </recommendedName>
</protein>
<accession>A0A423JRF7</accession>
<dbReference type="EMBL" id="MOBO01000006">
    <property type="protein sequence ID" value="RON40285.1"/>
    <property type="molecule type" value="Genomic_DNA"/>
</dbReference>
<evidence type="ECO:0000313" key="3">
    <source>
        <dbReference type="EMBL" id="RON40285.1"/>
    </source>
</evidence>
<gene>
    <name evidence="3" type="ORF">BK664_06895</name>
</gene>
<organism evidence="3 4">
    <name type="scientific">Pseudomonas brassicacearum</name>
    <dbReference type="NCBI Taxonomy" id="930166"/>
    <lineage>
        <taxon>Bacteria</taxon>
        <taxon>Pseudomonadati</taxon>
        <taxon>Pseudomonadota</taxon>
        <taxon>Gammaproteobacteria</taxon>
        <taxon>Pseudomonadales</taxon>
        <taxon>Pseudomonadaceae</taxon>
        <taxon>Pseudomonas</taxon>
    </lineage>
</organism>
<keyword evidence="1" id="KW-0732">Signal</keyword>
<feature type="domain" description="Rap1a immunity protein" evidence="2">
    <location>
        <begin position="24"/>
        <end position="122"/>
    </location>
</feature>
<dbReference type="RefSeq" id="WP_123365145.1">
    <property type="nucleotide sequence ID" value="NZ_MOBO01000006.1"/>
</dbReference>
<dbReference type="Pfam" id="PF18602">
    <property type="entry name" value="Rap1a"/>
    <property type="match status" value="1"/>
</dbReference>
<feature type="chain" id="PRO_5019425670" description="Rap1a immunity protein domain-containing protein" evidence="1">
    <location>
        <begin position="23"/>
        <end position="124"/>
    </location>
</feature>
<dbReference type="Proteomes" id="UP000286351">
    <property type="component" value="Unassembled WGS sequence"/>
</dbReference>
<dbReference type="InterPro" id="IPR041238">
    <property type="entry name" value="Rap1a"/>
</dbReference>
<feature type="signal peptide" evidence="1">
    <location>
        <begin position="1"/>
        <end position="22"/>
    </location>
</feature>
<dbReference type="AlphaFoldDB" id="A0A423JRF7"/>
<comment type="caution">
    <text evidence="3">The sequence shown here is derived from an EMBL/GenBank/DDBJ whole genome shotgun (WGS) entry which is preliminary data.</text>
</comment>